<proteinExistence type="predicted"/>
<organism evidence="2 3">
    <name type="scientific">Paraburkholderia graminis</name>
    <dbReference type="NCBI Taxonomy" id="60548"/>
    <lineage>
        <taxon>Bacteria</taxon>
        <taxon>Pseudomonadati</taxon>
        <taxon>Pseudomonadota</taxon>
        <taxon>Betaproteobacteria</taxon>
        <taxon>Burkholderiales</taxon>
        <taxon>Burkholderiaceae</taxon>
        <taxon>Paraburkholderia</taxon>
    </lineage>
</organism>
<protein>
    <submittedName>
        <fullName evidence="2">Uncharacterized protein</fullName>
    </submittedName>
</protein>
<dbReference type="Proteomes" id="UP001245184">
    <property type="component" value="Unassembled WGS sequence"/>
</dbReference>
<name>A0ABD5C8G0_9BURK</name>
<dbReference type="AlphaFoldDB" id="A0ABD5C8G0"/>
<dbReference type="EMBL" id="JAVIZN010000001">
    <property type="protein sequence ID" value="MDR6201298.1"/>
    <property type="molecule type" value="Genomic_DNA"/>
</dbReference>
<feature type="compositionally biased region" description="Polar residues" evidence="1">
    <location>
        <begin position="250"/>
        <end position="268"/>
    </location>
</feature>
<gene>
    <name evidence="2" type="ORF">QF025_000018</name>
</gene>
<evidence type="ECO:0000313" key="2">
    <source>
        <dbReference type="EMBL" id="MDR6201298.1"/>
    </source>
</evidence>
<accession>A0ABD5C8G0</accession>
<evidence type="ECO:0000256" key="1">
    <source>
        <dbReference type="SAM" id="MobiDB-lite"/>
    </source>
</evidence>
<sequence length="295" mass="32989">MTYPTIAVRLSPYRFDSSRKLDEQPDRKRNFAAVRMLEDGFVFDDVLIKYRQGNSGTGSLVIDGGGWKTLMARIFGFSERQQARLDTYLKLIEQTAVEQASLGAARPTTFEEQLAANHFEISQLKGGFSIGERTYEVAKDRGKPYVVETTSTNKQFFLLFMQSREEFAQVGNTVNAIKLGLEGLHEAKRELKAARASPVSSRSVRRLLDDPVPVLRLDELDDARDELLPLDEKIRKAAGAGIDEISYGAQNTSSSQAAERTGRYSQKRSVPALSASLREKLLNNIAADMDKRRFG</sequence>
<reference evidence="2 3" key="1">
    <citation type="submission" date="2023-08" db="EMBL/GenBank/DDBJ databases">
        <title>Genome sequencing of plant associated microbes to promote plant fitness in Sorghum bicolor and Oryza sativa.</title>
        <authorList>
            <person name="Coleman-Derr D."/>
        </authorList>
    </citation>
    <scope>NUCLEOTIDE SEQUENCE [LARGE SCALE GENOMIC DNA]</scope>
    <source>
        <strain evidence="2 3">SLBN-33</strain>
    </source>
</reference>
<comment type="caution">
    <text evidence="2">The sequence shown here is derived from an EMBL/GenBank/DDBJ whole genome shotgun (WGS) entry which is preliminary data.</text>
</comment>
<evidence type="ECO:0000313" key="3">
    <source>
        <dbReference type="Proteomes" id="UP001245184"/>
    </source>
</evidence>
<dbReference type="RefSeq" id="WP_310029424.1">
    <property type="nucleotide sequence ID" value="NZ_JAVIZN010000001.1"/>
</dbReference>
<feature type="region of interest" description="Disordered" evidence="1">
    <location>
        <begin position="250"/>
        <end position="270"/>
    </location>
</feature>